<sequence>MLYSLIRKPASLLIGEECTKILLDELNFFNKACLKHAIIEGLSFGLVLGGSIVKLPQIYKSIKSNSTFGISLTSVLLECISNIIFFSYNYRNGNGFTKYGESFFIGLQNIILLALIYKNLKKNYFVIVGIMLLVWAFILNRTLTPLITLNFIQLFSVPLMVSSRVSQIRTNHIYSSTGQLSAFTILANFVGTFARVITVIFPVKDIQLVFTNIINAIVNGILAYQLYLYWDSSKPDKNKYAFDFGSKSLASSKFNLAKDNTFKSNSF</sequence>
<name>A0A2T9YYK6_9FUNG</name>
<dbReference type="EMBL" id="MBFT01000108">
    <property type="protein sequence ID" value="PVU97421.1"/>
    <property type="molecule type" value="Genomic_DNA"/>
</dbReference>
<evidence type="ECO:0000313" key="10">
    <source>
        <dbReference type="EMBL" id="PVU97421.1"/>
    </source>
</evidence>
<protein>
    <recommendedName>
        <fullName evidence="8">Mannose-P-dolichol utilization defect 1 protein homolog</fullName>
    </recommendedName>
</protein>
<reference evidence="10 11" key="1">
    <citation type="journal article" date="2018" name="MBio">
        <title>Comparative Genomics Reveals the Core Gene Toolbox for the Fungus-Insect Symbiosis.</title>
        <authorList>
            <person name="Wang Y."/>
            <person name="Stata M."/>
            <person name="Wang W."/>
            <person name="Stajich J.E."/>
            <person name="White M.M."/>
            <person name="Moncalvo J.M."/>
        </authorList>
    </citation>
    <scope>NUCLEOTIDE SEQUENCE [LARGE SCALE GENOMIC DNA]</scope>
    <source>
        <strain evidence="10 11">AUS-77-4</strain>
    </source>
</reference>
<dbReference type="Proteomes" id="UP000245699">
    <property type="component" value="Unassembled WGS sequence"/>
</dbReference>
<feature type="transmembrane region" description="Helical" evidence="9">
    <location>
        <begin position="209"/>
        <end position="230"/>
    </location>
</feature>
<evidence type="ECO:0000256" key="8">
    <source>
        <dbReference type="PIRNR" id="PIRNR023381"/>
    </source>
</evidence>
<feature type="transmembrane region" description="Helical" evidence="9">
    <location>
        <begin position="124"/>
        <end position="140"/>
    </location>
</feature>
<dbReference type="PIRSF" id="PIRSF023381">
    <property type="entry name" value="MannP-dilichol_defect-1p"/>
    <property type="match status" value="1"/>
</dbReference>
<evidence type="ECO:0000256" key="4">
    <source>
        <dbReference type="ARBA" id="ARBA00022737"/>
    </source>
</evidence>
<dbReference type="Gene3D" id="1.20.1280.290">
    <property type="match status" value="2"/>
</dbReference>
<evidence type="ECO:0000256" key="1">
    <source>
        <dbReference type="ARBA" id="ARBA00004141"/>
    </source>
</evidence>
<accession>A0A2T9YYK6</accession>
<evidence type="ECO:0000256" key="6">
    <source>
        <dbReference type="ARBA" id="ARBA00023136"/>
    </source>
</evidence>
<dbReference type="OrthoDB" id="271506at2759"/>
<keyword evidence="4" id="KW-0677">Repeat</keyword>
<comment type="similarity">
    <text evidence="7 8">Belongs to the MPDU1 (TC 2.A.43.3) family.</text>
</comment>
<evidence type="ECO:0000256" key="9">
    <source>
        <dbReference type="SAM" id="Phobius"/>
    </source>
</evidence>
<evidence type="ECO:0000256" key="3">
    <source>
        <dbReference type="ARBA" id="ARBA00022692"/>
    </source>
</evidence>
<feature type="transmembrane region" description="Helical" evidence="9">
    <location>
        <begin position="99"/>
        <end position="117"/>
    </location>
</feature>
<keyword evidence="6 8" id="KW-0472">Membrane</keyword>
<keyword evidence="5 8" id="KW-1133">Transmembrane helix</keyword>
<keyword evidence="2" id="KW-0813">Transport</keyword>
<dbReference type="SMART" id="SM00679">
    <property type="entry name" value="CTNS"/>
    <property type="match status" value="2"/>
</dbReference>
<dbReference type="AlphaFoldDB" id="A0A2T9YYK6"/>
<evidence type="ECO:0000256" key="2">
    <source>
        <dbReference type="ARBA" id="ARBA00022448"/>
    </source>
</evidence>
<evidence type="ECO:0000256" key="7">
    <source>
        <dbReference type="ARBA" id="ARBA00038475"/>
    </source>
</evidence>
<feature type="transmembrane region" description="Helical" evidence="9">
    <location>
        <begin position="183"/>
        <end position="203"/>
    </location>
</feature>
<comment type="subcellular location">
    <subcellularLocation>
        <location evidence="1 8">Membrane</location>
        <topology evidence="1 8">Multi-pass membrane protein</topology>
    </subcellularLocation>
</comment>
<keyword evidence="3 8" id="KW-0812">Transmembrane</keyword>
<evidence type="ECO:0000313" key="11">
    <source>
        <dbReference type="Proteomes" id="UP000245699"/>
    </source>
</evidence>
<dbReference type="Pfam" id="PF04193">
    <property type="entry name" value="PQ-loop"/>
    <property type="match status" value="2"/>
</dbReference>
<gene>
    <name evidence="10" type="ORF">BB559_002034</name>
</gene>
<evidence type="ECO:0000256" key="5">
    <source>
        <dbReference type="ARBA" id="ARBA00022989"/>
    </source>
</evidence>
<feature type="transmembrane region" description="Helical" evidence="9">
    <location>
        <begin position="67"/>
        <end position="87"/>
    </location>
</feature>
<dbReference type="PANTHER" id="PTHR12226:SF2">
    <property type="entry name" value="MANNOSE-P-DOLICHOL UTILIZATION DEFECT 1 PROTEIN"/>
    <property type="match status" value="1"/>
</dbReference>
<comment type="caution">
    <text evidence="10">The sequence shown here is derived from an EMBL/GenBank/DDBJ whole genome shotgun (WGS) entry which is preliminary data.</text>
</comment>
<dbReference type="PANTHER" id="PTHR12226">
    <property type="entry name" value="MANNOSE-P-DOLICHOL UTILIZATION DEFECT 1 LEC35 -RELATED"/>
    <property type="match status" value="1"/>
</dbReference>
<dbReference type="InterPro" id="IPR006603">
    <property type="entry name" value="PQ-loop_rpt"/>
</dbReference>
<organism evidence="10 11">
    <name type="scientific">Furculomyces boomerangus</name>
    <dbReference type="NCBI Taxonomy" id="61424"/>
    <lineage>
        <taxon>Eukaryota</taxon>
        <taxon>Fungi</taxon>
        <taxon>Fungi incertae sedis</taxon>
        <taxon>Zoopagomycota</taxon>
        <taxon>Kickxellomycotina</taxon>
        <taxon>Harpellomycetes</taxon>
        <taxon>Harpellales</taxon>
        <taxon>Harpellaceae</taxon>
        <taxon>Furculomyces</taxon>
    </lineage>
</organism>
<keyword evidence="11" id="KW-1185">Reference proteome</keyword>
<proteinExistence type="inferred from homology"/>
<dbReference type="InterPro" id="IPR016817">
    <property type="entry name" value="MannP-dilichol_defect-1"/>
</dbReference>
<dbReference type="GO" id="GO:0016020">
    <property type="term" value="C:membrane"/>
    <property type="evidence" value="ECO:0007669"/>
    <property type="project" value="UniProtKB-SubCell"/>
</dbReference>